<feature type="region of interest" description="Disordered" evidence="1">
    <location>
        <begin position="802"/>
        <end position="836"/>
    </location>
</feature>
<dbReference type="EMBL" id="MCGO01000069">
    <property type="protein sequence ID" value="ORY32990.1"/>
    <property type="molecule type" value="Genomic_DNA"/>
</dbReference>
<evidence type="ECO:0000313" key="3">
    <source>
        <dbReference type="Proteomes" id="UP000193642"/>
    </source>
</evidence>
<name>A0A1Y2BEN2_9FUNG</name>
<protein>
    <submittedName>
        <fullName evidence="2">Uncharacterized protein</fullName>
    </submittedName>
</protein>
<dbReference type="Proteomes" id="UP000193642">
    <property type="component" value="Unassembled WGS sequence"/>
</dbReference>
<accession>A0A1Y2BEN2</accession>
<reference evidence="2 3" key="1">
    <citation type="submission" date="2016-07" db="EMBL/GenBank/DDBJ databases">
        <title>Pervasive Adenine N6-methylation of Active Genes in Fungi.</title>
        <authorList>
            <consortium name="DOE Joint Genome Institute"/>
            <person name="Mondo S.J."/>
            <person name="Dannebaum R.O."/>
            <person name="Kuo R.C."/>
            <person name="Labutti K."/>
            <person name="Haridas S."/>
            <person name="Kuo A."/>
            <person name="Salamov A."/>
            <person name="Ahrendt S.R."/>
            <person name="Lipzen A."/>
            <person name="Sullivan W."/>
            <person name="Andreopoulos W.B."/>
            <person name="Clum A."/>
            <person name="Lindquist E."/>
            <person name="Daum C."/>
            <person name="Ramamoorthy G.K."/>
            <person name="Gryganskyi A."/>
            <person name="Culley D."/>
            <person name="Magnuson J.K."/>
            <person name="James T.Y."/>
            <person name="O'Malley M.A."/>
            <person name="Stajich J.E."/>
            <person name="Spatafora J.W."/>
            <person name="Visel A."/>
            <person name="Grigoriev I.V."/>
        </authorList>
    </citation>
    <scope>NUCLEOTIDE SEQUENCE [LARGE SCALE GENOMIC DNA]</scope>
    <source>
        <strain evidence="2 3">JEL800</strain>
    </source>
</reference>
<gene>
    <name evidence="2" type="ORF">BCR33DRAFT_791577</name>
</gene>
<comment type="caution">
    <text evidence="2">The sequence shown here is derived from an EMBL/GenBank/DDBJ whole genome shotgun (WGS) entry which is preliminary data.</text>
</comment>
<evidence type="ECO:0000256" key="1">
    <source>
        <dbReference type="SAM" id="MobiDB-lite"/>
    </source>
</evidence>
<proteinExistence type="predicted"/>
<feature type="compositionally biased region" description="Polar residues" evidence="1">
    <location>
        <begin position="1"/>
        <end position="10"/>
    </location>
</feature>
<organism evidence="2 3">
    <name type="scientific">Rhizoclosmatium globosum</name>
    <dbReference type="NCBI Taxonomy" id="329046"/>
    <lineage>
        <taxon>Eukaryota</taxon>
        <taxon>Fungi</taxon>
        <taxon>Fungi incertae sedis</taxon>
        <taxon>Chytridiomycota</taxon>
        <taxon>Chytridiomycota incertae sedis</taxon>
        <taxon>Chytridiomycetes</taxon>
        <taxon>Chytridiales</taxon>
        <taxon>Chytriomycetaceae</taxon>
        <taxon>Rhizoclosmatium</taxon>
    </lineage>
</organism>
<evidence type="ECO:0000313" key="2">
    <source>
        <dbReference type="EMBL" id="ORY32990.1"/>
    </source>
</evidence>
<keyword evidence="3" id="KW-1185">Reference proteome</keyword>
<sequence length="889" mass="99189">MDQSPHSVTRNPPEDIADFTSDPTDTSNSSDTVTERVDHLYPRLFENAFSIGSIVNNEKKGREDEAKFKQISDTINDLISRVDDATSADATTKLKEALDYFTKHKQTKLDNYKAKAEGLVTALETYRLPADDPIQNAINALTSLNQERTSLIAFAKQNLESSDIPDKDKLSAALNTPAGREEVQENVKTYWTSVRNDQIESESLKSLVASFAKKLEECSARFSLIKFPDVEGGSNLKDALDNKNFQSQLENKAVIKIAENMLTAFSLVCVELFPKYVDGTQTLKDLIESCAEIIQTPGFHSSVQEWVKPDGSIDSLAHSTSLLMKEFIMICETAFQQVTQWKVKCSLNLERVFQISEINNDELGLKKNVLEQLNDLNEASFTVSLQLVPGILDSLVEVSLSLIQEAKNYKHLVSEVTTHALNFCETIENSRENPIWQNDSTLQLYLKHIPNTLDSEEAAKNVFTVANNILKTVEKLRRSSNLHETELTSEINGFKKGSKDLSKRVDSVARICQKLMTERAQLAYQCVDKGEHIQSLINMLLHTNKPWLTVFSSPTQIESAKQNIIQAAKRYRSSTSGCCRFPSGMKLKSLLYGEFNFNACCRCDTGFDVDLLNQKNHSAYAANVIVRSTLSVKTWCIKVPAYVKTSKKAKGKANITLSTTPTASTTFEWIKEQQDVFVLAMVELDIDCNEKRRLGQTVVEPSDEHSPHRRLVCKQCLQNYFEESEETGGTHANYWRAVKLEVQQLMLLSENARFDLKGTDLDVVRPKVGFIESKSEAPSLKDIADRIDKIIKDVNLENQTKANAVGTNDSGNPLPHTPGDQSSGQQPPTPPIYESGNLVPQSVVESLANTQPVPMSLLISESSAKLLSNPVIEEKSTTLTSELAQEYLG</sequence>
<feature type="compositionally biased region" description="Polar residues" evidence="1">
    <location>
        <begin position="802"/>
        <end position="811"/>
    </location>
</feature>
<dbReference type="AlphaFoldDB" id="A0A1Y2BEN2"/>
<feature type="compositionally biased region" description="Low complexity" evidence="1">
    <location>
        <begin position="18"/>
        <end position="32"/>
    </location>
</feature>
<feature type="region of interest" description="Disordered" evidence="1">
    <location>
        <begin position="1"/>
        <end position="33"/>
    </location>
</feature>